<evidence type="ECO:0000313" key="2">
    <source>
        <dbReference type="Proteomes" id="UP000769157"/>
    </source>
</evidence>
<name>A0A9P8T567_9ASCO</name>
<protein>
    <submittedName>
        <fullName evidence="1">Uncharacterized protein</fullName>
    </submittedName>
</protein>
<dbReference type="AlphaFoldDB" id="A0A9P8T567"/>
<gene>
    <name evidence="1" type="ORF">OGAPHI_003477</name>
</gene>
<comment type="caution">
    <text evidence="1">The sequence shown here is derived from an EMBL/GenBank/DDBJ whole genome shotgun (WGS) entry which is preliminary data.</text>
</comment>
<dbReference type="Proteomes" id="UP000769157">
    <property type="component" value="Unassembled WGS sequence"/>
</dbReference>
<dbReference type="GeneID" id="70235442"/>
<accession>A0A9P8T567</accession>
<reference evidence="1" key="1">
    <citation type="journal article" date="2021" name="Open Biol.">
        <title>Shared evolutionary footprints suggest mitochondrial oxidative damage underlies multiple complex I losses in fungi.</title>
        <authorList>
            <person name="Schikora-Tamarit M.A."/>
            <person name="Marcet-Houben M."/>
            <person name="Nosek J."/>
            <person name="Gabaldon T."/>
        </authorList>
    </citation>
    <scope>NUCLEOTIDE SEQUENCE</scope>
    <source>
        <strain evidence="1">CBS6075</strain>
    </source>
</reference>
<dbReference type="EMBL" id="JAEUBE010000255">
    <property type="protein sequence ID" value="KAH3666481.1"/>
    <property type="molecule type" value="Genomic_DNA"/>
</dbReference>
<reference evidence="1" key="2">
    <citation type="submission" date="2021-01" db="EMBL/GenBank/DDBJ databases">
        <authorList>
            <person name="Schikora-Tamarit M.A."/>
        </authorList>
    </citation>
    <scope>NUCLEOTIDE SEQUENCE</scope>
    <source>
        <strain evidence="1">CBS6075</strain>
    </source>
</reference>
<evidence type="ECO:0000313" key="1">
    <source>
        <dbReference type="EMBL" id="KAH3666481.1"/>
    </source>
</evidence>
<organism evidence="1 2">
    <name type="scientific">Ogataea philodendri</name>
    <dbReference type="NCBI Taxonomy" id="1378263"/>
    <lineage>
        <taxon>Eukaryota</taxon>
        <taxon>Fungi</taxon>
        <taxon>Dikarya</taxon>
        <taxon>Ascomycota</taxon>
        <taxon>Saccharomycotina</taxon>
        <taxon>Pichiomycetes</taxon>
        <taxon>Pichiales</taxon>
        <taxon>Pichiaceae</taxon>
        <taxon>Ogataea</taxon>
    </lineage>
</organism>
<dbReference type="RefSeq" id="XP_046061612.1">
    <property type="nucleotide sequence ID" value="XM_046204455.1"/>
</dbReference>
<proteinExistence type="predicted"/>
<sequence>MAEPSIVVRLSSSEDVEEVVSVSEPETMVVTMAFPLESVVVTTETPAVEVDSSSAELLGLTTPLEAVALSLILYNHESALLDFPPWLTEISQRISHVDGGVGDLGERSRCGISIQIEVVVIFHKSPCVLAFSLNTERSVIRRNMDFKNTVARSLVLVGDDCWVSTDRSSGLEEESSKLFGNHCGIGTVNDVI</sequence>
<keyword evidence="2" id="KW-1185">Reference proteome</keyword>